<reference evidence="4 5" key="1">
    <citation type="journal article" date="2013" name="BMC Genomics">
        <title>The genome and transcriptome of the pine saprophyte Ophiostoma piceae, and a comparison with the bark beetle-associated pine pathogen Grosmannia clavigera.</title>
        <authorList>
            <person name="Haridas S."/>
            <person name="Wang Y."/>
            <person name="Lim L."/>
            <person name="Massoumi Alamouti S."/>
            <person name="Jackman S."/>
            <person name="Docking R."/>
            <person name="Robertson G."/>
            <person name="Birol I."/>
            <person name="Bohlmann J."/>
            <person name="Breuil C."/>
        </authorList>
    </citation>
    <scope>NUCLEOTIDE SEQUENCE [LARGE SCALE GENOMIC DNA]</scope>
    <source>
        <strain evidence="4 5">UAMH 11346</strain>
    </source>
</reference>
<gene>
    <name evidence="4" type="ORF">F503_01236</name>
</gene>
<dbReference type="SUPFAM" id="SSF103196">
    <property type="entry name" value="Roadblock/LC7 domain"/>
    <property type="match status" value="1"/>
</dbReference>
<evidence type="ECO:0000313" key="5">
    <source>
        <dbReference type="Proteomes" id="UP000016923"/>
    </source>
</evidence>
<feature type="domain" description="Roadblock/LAMTOR2" evidence="3">
    <location>
        <begin position="12"/>
        <end position="159"/>
    </location>
</feature>
<dbReference type="InterPro" id="IPR004942">
    <property type="entry name" value="Roadblock/LAMTOR2_dom"/>
</dbReference>
<evidence type="ECO:0000313" key="4">
    <source>
        <dbReference type="EMBL" id="EPE08453.1"/>
    </source>
</evidence>
<dbReference type="HOGENOM" id="CLU_113002_0_0_1"/>
<evidence type="ECO:0000256" key="1">
    <source>
        <dbReference type="ARBA" id="ARBA00007191"/>
    </source>
</evidence>
<dbReference type="STRING" id="1262450.S3CPG9"/>
<dbReference type="eggNOG" id="ENOG502S7RW">
    <property type="taxonomic scope" value="Eukaryota"/>
</dbReference>
<dbReference type="OrthoDB" id="9985637at2759"/>
<dbReference type="Proteomes" id="UP000016923">
    <property type="component" value="Unassembled WGS sequence"/>
</dbReference>
<dbReference type="SMART" id="SM00960">
    <property type="entry name" value="Robl_LC7"/>
    <property type="match status" value="1"/>
</dbReference>
<dbReference type="Pfam" id="PF03259">
    <property type="entry name" value="Robl_LC7"/>
    <property type="match status" value="1"/>
</dbReference>
<keyword evidence="5" id="KW-1185">Reference proteome</keyword>
<comment type="similarity">
    <text evidence="1">Belongs to the GAMAD family.</text>
</comment>
<accession>S3CPG9</accession>
<dbReference type="Gene3D" id="3.30.450.30">
    <property type="entry name" value="Dynein light chain 2a, cytoplasmic"/>
    <property type="match status" value="1"/>
</dbReference>
<evidence type="ECO:0000259" key="3">
    <source>
        <dbReference type="SMART" id="SM00960"/>
    </source>
</evidence>
<organism evidence="4 5">
    <name type="scientific">Ophiostoma piceae (strain UAMH 11346)</name>
    <name type="common">Sap stain fungus</name>
    <dbReference type="NCBI Taxonomy" id="1262450"/>
    <lineage>
        <taxon>Eukaryota</taxon>
        <taxon>Fungi</taxon>
        <taxon>Dikarya</taxon>
        <taxon>Ascomycota</taxon>
        <taxon>Pezizomycotina</taxon>
        <taxon>Sordariomycetes</taxon>
        <taxon>Sordariomycetidae</taxon>
        <taxon>Ophiostomatales</taxon>
        <taxon>Ophiostomataceae</taxon>
        <taxon>Ophiostoma</taxon>
    </lineage>
</organism>
<dbReference type="AlphaFoldDB" id="S3CPG9"/>
<protein>
    <recommendedName>
        <fullName evidence="3">Roadblock/LAMTOR2 domain-containing protein</fullName>
    </recommendedName>
</protein>
<dbReference type="EMBL" id="KE148149">
    <property type="protein sequence ID" value="EPE08453.1"/>
    <property type="molecule type" value="Genomic_DNA"/>
</dbReference>
<dbReference type="PANTHER" id="PTHR10779">
    <property type="entry name" value="DYNEIN LIGHT CHAIN ROADBLOCK"/>
    <property type="match status" value="1"/>
</dbReference>
<evidence type="ECO:0000256" key="2">
    <source>
        <dbReference type="SAM" id="MobiDB-lite"/>
    </source>
</evidence>
<sequence length="164" mass="17004">MSADLTSSNDVLDETLGRLAKKAGVKATILLDRATGSILKMEGQISSIHTSIGAKGDAAAAAVQNANANGGMVDSSTSTNGGGFLDESGNGDGKSDIAPADETKGARELAALVWNYVKASGDLVQAIDTEDELKLLRLRTKKQELVIVPDAKYLLIVIHDTPPA</sequence>
<proteinExistence type="inferred from homology"/>
<dbReference type="OMA" id="DFAAMIW"/>
<name>S3CPG9_OPHP1</name>
<feature type="region of interest" description="Disordered" evidence="2">
    <location>
        <begin position="72"/>
        <end position="99"/>
    </location>
</feature>
<dbReference type="VEuPathDB" id="FungiDB:F503_01236"/>